<dbReference type="PROSITE" id="PS51257">
    <property type="entry name" value="PROKAR_LIPOPROTEIN"/>
    <property type="match status" value="1"/>
</dbReference>
<name>A0AB35YQ91_9FLAO</name>
<proteinExistence type="predicted"/>
<dbReference type="EMBL" id="JAZBJM010000001">
    <property type="protein sequence ID" value="MEM0517284.1"/>
    <property type="molecule type" value="Genomic_DNA"/>
</dbReference>
<evidence type="ECO:0000256" key="1">
    <source>
        <dbReference type="SAM" id="MobiDB-lite"/>
    </source>
</evidence>
<dbReference type="Proteomes" id="UP001390963">
    <property type="component" value="Unassembled WGS sequence"/>
</dbReference>
<evidence type="ECO:0000313" key="2">
    <source>
        <dbReference type="EMBL" id="MEM0517284.1"/>
    </source>
</evidence>
<dbReference type="AlphaFoldDB" id="A0AB35YQ91"/>
<gene>
    <name evidence="3" type="ORF">VZD24_00480</name>
    <name evidence="2" type="ORF">VZD85_02880</name>
</gene>
<reference evidence="2 5" key="1">
    <citation type="submission" date="2024-01" db="EMBL/GenBank/DDBJ databases">
        <title>Aequorivita flavus sp. nov., isolated from deep-sea sediment.</title>
        <authorList>
            <person name="Chen X."/>
        </authorList>
    </citation>
    <scope>NUCLEOTIDE SEQUENCE</scope>
    <source>
        <strain evidence="2">MCCC 1A16923</strain>
        <strain evidence="3 5">MCCC 1A16935</strain>
    </source>
</reference>
<dbReference type="EMBL" id="JBANCF010000001">
    <property type="protein sequence ID" value="MEM0571975.1"/>
    <property type="molecule type" value="Genomic_DNA"/>
</dbReference>
<sequence>MKYKVLLVPFFTLMIAVSCKEPNNKQSETVVPADTRATMEYNENRLDSVPKQSESAEDFTFSGGGADPSWTVEFKDGQIYFTAPGETLRSFVAPIPQPEINGNTKKYVASSHRVLMEVLLTEEECITPTNNKKNTHKVKLSIKPKAADNFNYYYGCGS</sequence>
<accession>A0AB35YQ91</accession>
<keyword evidence="5" id="KW-1185">Reference proteome</keyword>
<evidence type="ECO:0008006" key="6">
    <source>
        <dbReference type="Google" id="ProtNLM"/>
    </source>
</evidence>
<protein>
    <recommendedName>
        <fullName evidence="6">Lipoprotein</fullName>
    </recommendedName>
</protein>
<evidence type="ECO:0000313" key="5">
    <source>
        <dbReference type="Proteomes" id="UP001390963"/>
    </source>
</evidence>
<evidence type="ECO:0000313" key="4">
    <source>
        <dbReference type="Proteomes" id="UP001388259"/>
    </source>
</evidence>
<comment type="caution">
    <text evidence="2">The sequence shown here is derived from an EMBL/GenBank/DDBJ whole genome shotgun (WGS) entry which is preliminary data.</text>
</comment>
<evidence type="ECO:0000313" key="3">
    <source>
        <dbReference type="EMBL" id="MEM0571975.1"/>
    </source>
</evidence>
<dbReference type="Proteomes" id="UP001388259">
    <property type="component" value="Unassembled WGS sequence"/>
</dbReference>
<dbReference type="RefSeq" id="WP_342686656.1">
    <property type="nucleotide sequence ID" value="NZ_JAZBJM010000001.1"/>
</dbReference>
<organism evidence="2 4">
    <name type="scientific">Aequorivita flava</name>
    <dbReference type="NCBI Taxonomy" id="3114371"/>
    <lineage>
        <taxon>Bacteria</taxon>
        <taxon>Pseudomonadati</taxon>
        <taxon>Bacteroidota</taxon>
        <taxon>Flavobacteriia</taxon>
        <taxon>Flavobacteriales</taxon>
        <taxon>Flavobacteriaceae</taxon>
        <taxon>Aequorivita</taxon>
    </lineage>
</organism>
<feature type="region of interest" description="Disordered" evidence="1">
    <location>
        <begin position="46"/>
        <end position="66"/>
    </location>
</feature>